<dbReference type="PANTHER" id="PTHR10380:SF238">
    <property type="entry name" value="CUTICULAR PROTEIN 65EA-RELATED"/>
    <property type="match status" value="1"/>
</dbReference>
<dbReference type="AlphaFoldDB" id="A0A0L7KWZ1"/>
<protein>
    <submittedName>
        <fullName evidence="5">Putative cuticle protein</fullName>
    </submittedName>
</protein>
<evidence type="ECO:0000256" key="1">
    <source>
        <dbReference type="ARBA" id="ARBA00022460"/>
    </source>
</evidence>
<evidence type="ECO:0000313" key="6">
    <source>
        <dbReference type="Proteomes" id="UP000037510"/>
    </source>
</evidence>
<gene>
    <name evidence="5" type="ORF">OBRU01_19445</name>
</gene>
<evidence type="ECO:0000256" key="4">
    <source>
        <dbReference type="SAM" id="SignalP"/>
    </source>
</evidence>
<dbReference type="PROSITE" id="PS51155">
    <property type="entry name" value="CHIT_BIND_RR_2"/>
    <property type="match status" value="1"/>
</dbReference>
<evidence type="ECO:0000256" key="3">
    <source>
        <dbReference type="PROSITE-ProRule" id="PRU00497"/>
    </source>
</evidence>
<evidence type="ECO:0000256" key="2">
    <source>
        <dbReference type="ARBA" id="ARBA00022729"/>
    </source>
</evidence>
<dbReference type="PANTHER" id="PTHR10380">
    <property type="entry name" value="CUTICLE PROTEIN"/>
    <property type="match status" value="1"/>
</dbReference>
<accession>A0A0L7KWZ1</accession>
<proteinExistence type="predicted"/>
<reference evidence="5 6" key="1">
    <citation type="journal article" date="2015" name="Genome Biol. Evol.">
        <title>The genome of winter moth (Operophtera brumata) provides a genomic perspective on sexual dimorphism and phenology.</title>
        <authorList>
            <person name="Derks M.F."/>
            <person name="Smit S."/>
            <person name="Salis L."/>
            <person name="Schijlen E."/>
            <person name="Bossers A."/>
            <person name="Mateman C."/>
            <person name="Pijl A.S."/>
            <person name="de Ridder D."/>
            <person name="Groenen M.A."/>
            <person name="Visser M.E."/>
            <person name="Megens H.J."/>
        </authorList>
    </citation>
    <scope>NUCLEOTIDE SEQUENCE [LARGE SCALE GENOMIC DNA]</scope>
    <source>
        <strain evidence="5">WM2013NL</strain>
        <tissue evidence="5">Head and thorax</tissue>
    </source>
</reference>
<organism evidence="5 6">
    <name type="scientific">Operophtera brumata</name>
    <name type="common">Winter moth</name>
    <name type="synonym">Phalaena brumata</name>
    <dbReference type="NCBI Taxonomy" id="104452"/>
    <lineage>
        <taxon>Eukaryota</taxon>
        <taxon>Metazoa</taxon>
        <taxon>Ecdysozoa</taxon>
        <taxon>Arthropoda</taxon>
        <taxon>Hexapoda</taxon>
        <taxon>Insecta</taxon>
        <taxon>Pterygota</taxon>
        <taxon>Neoptera</taxon>
        <taxon>Endopterygota</taxon>
        <taxon>Lepidoptera</taxon>
        <taxon>Glossata</taxon>
        <taxon>Ditrysia</taxon>
        <taxon>Geometroidea</taxon>
        <taxon>Geometridae</taxon>
        <taxon>Larentiinae</taxon>
        <taxon>Operophtera</taxon>
    </lineage>
</organism>
<dbReference type="InterPro" id="IPR000618">
    <property type="entry name" value="Insect_cuticle"/>
</dbReference>
<dbReference type="GO" id="GO:0062129">
    <property type="term" value="C:chitin-based extracellular matrix"/>
    <property type="evidence" value="ECO:0007669"/>
    <property type="project" value="TreeGrafter"/>
</dbReference>
<keyword evidence="6" id="KW-1185">Reference proteome</keyword>
<dbReference type="GO" id="GO:0008010">
    <property type="term" value="F:structural constituent of chitin-based larval cuticle"/>
    <property type="evidence" value="ECO:0007669"/>
    <property type="project" value="TreeGrafter"/>
</dbReference>
<dbReference type="Pfam" id="PF00379">
    <property type="entry name" value="Chitin_bind_4"/>
    <property type="match status" value="1"/>
</dbReference>
<dbReference type="PRINTS" id="PR00947">
    <property type="entry name" value="CUTICLE"/>
</dbReference>
<name>A0A0L7KWZ1_OPEBR</name>
<dbReference type="InterPro" id="IPR031311">
    <property type="entry name" value="CHIT_BIND_RR_consensus"/>
</dbReference>
<keyword evidence="2 4" id="KW-0732">Signal</keyword>
<dbReference type="STRING" id="104452.A0A0L7KWZ1"/>
<dbReference type="Proteomes" id="UP000037510">
    <property type="component" value="Unassembled WGS sequence"/>
</dbReference>
<dbReference type="InterPro" id="IPR050468">
    <property type="entry name" value="Cuticle_Struct_Prot"/>
</dbReference>
<dbReference type="EMBL" id="JTDY01004881">
    <property type="protein sequence ID" value="KOB67640.1"/>
    <property type="molecule type" value="Genomic_DNA"/>
</dbReference>
<feature type="signal peptide" evidence="4">
    <location>
        <begin position="1"/>
        <end position="16"/>
    </location>
</feature>
<sequence>MKFALVVLAFVAVASAQYNPGQYNPGQYNPGQFFNKNQNPYRRYTTPAPFRPYSSTTYAPAVYPTYAPPSYPTPSPVIRPSQDARSANIIKQGNEIQPDGSYQYYYETDNGIAAQEQGSPRNLGGNPPVVAEVAQGSYSYTSPEGVPVSITYVADENGFQPQGSVIPTAHPIPELNARALAYIAQHQGVKK</sequence>
<feature type="chain" id="PRO_5005572940" evidence="4">
    <location>
        <begin position="17"/>
        <end position="191"/>
    </location>
</feature>
<comment type="caution">
    <text evidence="5">The sequence shown here is derived from an EMBL/GenBank/DDBJ whole genome shotgun (WGS) entry which is preliminary data.</text>
</comment>
<keyword evidence="1 3" id="KW-0193">Cuticle</keyword>
<evidence type="ECO:0000313" key="5">
    <source>
        <dbReference type="EMBL" id="KOB67640.1"/>
    </source>
</evidence>
<dbReference type="PROSITE" id="PS00233">
    <property type="entry name" value="CHIT_BIND_RR_1"/>
    <property type="match status" value="1"/>
</dbReference>